<dbReference type="PANTHER" id="PTHR43132">
    <property type="entry name" value="ARSENICAL RESISTANCE OPERON REPRESSOR ARSR-RELATED"/>
    <property type="match status" value="1"/>
</dbReference>
<evidence type="ECO:0000259" key="4">
    <source>
        <dbReference type="PROSITE" id="PS50987"/>
    </source>
</evidence>
<keyword evidence="2" id="KW-0238">DNA-binding</keyword>
<dbReference type="SMART" id="SM00418">
    <property type="entry name" value="HTH_ARSR"/>
    <property type="match status" value="1"/>
</dbReference>
<dbReference type="InterPro" id="IPR051011">
    <property type="entry name" value="Metal_resp_trans_reg"/>
</dbReference>
<dbReference type="KEGG" id="mmr:Mmar10_1348"/>
<dbReference type="OrthoDB" id="9804742at2"/>
<dbReference type="AlphaFoldDB" id="Q0APZ7"/>
<feature type="domain" description="HTH arsR-type" evidence="4">
    <location>
        <begin position="1"/>
        <end position="100"/>
    </location>
</feature>
<evidence type="ECO:0000256" key="3">
    <source>
        <dbReference type="ARBA" id="ARBA00023163"/>
    </source>
</evidence>
<dbReference type="PANTHER" id="PTHR43132:SF2">
    <property type="entry name" value="ARSENICAL RESISTANCE OPERON REPRESSOR ARSR-RELATED"/>
    <property type="match status" value="1"/>
</dbReference>
<dbReference type="SUPFAM" id="SSF46785">
    <property type="entry name" value="Winged helix' DNA-binding domain"/>
    <property type="match status" value="1"/>
</dbReference>
<gene>
    <name evidence="5" type="ordered locus">Mmar10_1348</name>
</gene>
<keyword evidence="6" id="KW-1185">Reference proteome</keyword>
<dbReference type="eggNOG" id="COG0640">
    <property type="taxonomic scope" value="Bacteria"/>
</dbReference>
<dbReference type="GO" id="GO:0003677">
    <property type="term" value="F:DNA binding"/>
    <property type="evidence" value="ECO:0007669"/>
    <property type="project" value="UniProtKB-KW"/>
</dbReference>
<dbReference type="STRING" id="394221.Mmar10_1348"/>
<dbReference type="EMBL" id="CP000449">
    <property type="protein sequence ID" value="ABI65640.1"/>
    <property type="molecule type" value="Genomic_DNA"/>
</dbReference>
<dbReference type="InterPro" id="IPR011991">
    <property type="entry name" value="ArsR-like_HTH"/>
</dbReference>
<sequence>MEKTAAITALAALAHEARLDVFRLLVTAASPCEGEGGLTPGAMAKALGLPAPTLSFHLKELSRAGLVRHQRRGRSLIYTPCISALQALAGFLLDDCCKGAPASAVAGKAKETGS</sequence>
<protein>
    <submittedName>
        <fullName evidence="5">Transcriptional regulator, ArsR family</fullName>
    </submittedName>
</protein>
<keyword evidence="1" id="KW-0805">Transcription regulation</keyword>
<dbReference type="InterPro" id="IPR001845">
    <property type="entry name" value="HTH_ArsR_DNA-bd_dom"/>
</dbReference>
<accession>Q0APZ7</accession>
<evidence type="ECO:0000313" key="5">
    <source>
        <dbReference type="EMBL" id="ABI65640.1"/>
    </source>
</evidence>
<dbReference type="InterPro" id="IPR036388">
    <property type="entry name" value="WH-like_DNA-bd_sf"/>
</dbReference>
<dbReference type="Proteomes" id="UP000001964">
    <property type="component" value="Chromosome"/>
</dbReference>
<evidence type="ECO:0000256" key="1">
    <source>
        <dbReference type="ARBA" id="ARBA00023015"/>
    </source>
</evidence>
<dbReference type="PROSITE" id="PS50987">
    <property type="entry name" value="HTH_ARSR_2"/>
    <property type="match status" value="1"/>
</dbReference>
<dbReference type="Pfam" id="PF12840">
    <property type="entry name" value="HTH_20"/>
    <property type="match status" value="1"/>
</dbReference>
<dbReference type="GO" id="GO:0003700">
    <property type="term" value="F:DNA-binding transcription factor activity"/>
    <property type="evidence" value="ECO:0007669"/>
    <property type="project" value="InterPro"/>
</dbReference>
<organism evidence="5 6">
    <name type="scientific">Maricaulis maris (strain MCS10)</name>
    <name type="common">Caulobacter maris</name>
    <dbReference type="NCBI Taxonomy" id="394221"/>
    <lineage>
        <taxon>Bacteria</taxon>
        <taxon>Pseudomonadati</taxon>
        <taxon>Pseudomonadota</taxon>
        <taxon>Alphaproteobacteria</taxon>
        <taxon>Maricaulales</taxon>
        <taxon>Maricaulaceae</taxon>
        <taxon>Maricaulis</taxon>
    </lineage>
</organism>
<keyword evidence="3" id="KW-0804">Transcription</keyword>
<dbReference type="RefSeq" id="WP_011643287.1">
    <property type="nucleotide sequence ID" value="NC_008347.1"/>
</dbReference>
<dbReference type="CDD" id="cd00090">
    <property type="entry name" value="HTH_ARSR"/>
    <property type="match status" value="1"/>
</dbReference>
<dbReference type="Gene3D" id="1.10.10.10">
    <property type="entry name" value="Winged helix-like DNA-binding domain superfamily/Winged helix DNA-binding domain"/>
    <property type="match status" value="1"/>
</dbReference>
<proteinExistence type="predicted"/>
<dbReference type="InterPro" id="IPR036390">
    <property type="entry name" value="WH_DNA-bd_sf"/>
</dbReference>
<reference evidence="5 6" key="1">
    <citation type="submission" date="2006-08" db="EMBL/GenBank/DDBJ databases">
        <title>Complete sequence of Maricaulis maris MCS10.</title>
        <authorList>
            <consortium name="US DOE Joint Genome Institute"/>
            <person name="Copeland A."/>
            <person name="Lucas S."/>
            <person name="Lapidus A."/>
            <person name="Barry K."/>
            <person name="Detter J.C."/>
            <person name="Glavina del Rio T."/>
            <person name="Hammon N."/>
            <person name="Israni S."/>
            <person name="Dalin E."/>
            <person name="Tice H."/>
            <person name="Pitluck S."/>
            <person name="Saunders E."/>
            <person name="Brettin T."/>
            <person name="Bruce D."/>
            <person name="Han C."/>
            <person name="Tapia R."/>
            <person name="Gilna P."/>
            <person name="Schmutz J."/>
            <person name="Larimer F."/>
            <person name="Land M."/>
            <person name="Hauser L."/>
            <person name="Kyrpides N."/>
            <person name="Mikhailova N."/>
            <person name="Viollier P."/>
            <person name="Stephens C."/>
            <person name="Richardson P."/>
        </authorList>
    </citation>
    <scope>NUCLEOTIDE SEQUENCE [LARGE SCALE GENOMIC DNA]</scope>
    <source>
        <strain evidence="5 6">MCS10</strain>
    </source>
</reference>
<dbReference type="HOGENOM" id="CLU_097806_2_2_5"/>
<evidence type="ECO:0000256" key="2">
    <source>
        <dbReference type="ARBA" id="ARBA00023125"/>
    </source>
</evidence>
<evidence type="ECO:0000313" key="6">
    <source>
        <dbReference type="Proteomes" id="UP000001964"/>
    </source>
</evidence>
<name>Q0APZ7_MARMM</name>